<dbReference type="PANTHER" id="PTHR30037:SF3">
    <property type="entry name" value="BLR0857 PROTEIN"/>
    <property type="match status" value="1"/>
</dbReference>
<dbReference type="InterPro" id="IPR052891">
    <property type="entry name" value="DNA-3mA_glycosylase"/>
</dbReference>
<keyword evidence="2" id="KW-1185">Reference proteome</keyword>
<evidence type="ECO:0000313" key="1">
    <source>
        <dbReference type="EMBL" id="WOJ91926.1"/>
    </source>
</evidence>
<dbReference type="SUPFAM" id="SSF48150">
    <property type="entry name" value="DNA-glycosylase"/>
    <property type="match status" value="1"/>
</dbReference>
<keyword evidence="1" id="KW-0378">Hydrolase</keyword>
<protein>
    <submittedName>
        <fullName evidence="1">DNA-3-methyladenine glycosylase I</fullName>
        <ecNumber evidence="1">3.2.2.20</ecNumber>
    </submittedName>
</protein>
<evidence type="ECO:0000313" key="2">
    <source>
        <dbReference type="Proteomes" id="UP001626537"/>
    </source>
</evidence>
<organism evidence="1 2">
    <name type="scientific">Congregibacter variabilis</name>
    <dbReference type="NCBI Taxonomy" id="3081200"/>
    <lineage>
        <taxon>Bacteria</taxon>
        <taxon>Pseudomonadati</taxon>
        <taxon>Pseudomonadota</taxon>
        <taxon>Gammaproteobacteria</taxon>
        <taxon>Cellvibrionales</taxon>
        <taxon>Halieaceae</taxon>
        <taxon>Congregibacter</taxon>
    </lineage>
</organism>
<dbReference type="GO" id="GO:0008725">
    <property type="term" value="F:DNA-3-methyladenine glycosylase activity"/>
    <property type="evidence" value="ECO:0007669"/>
    <property type="project" value="UniProtKB-EC"/>
</dbReference>
<dbReference type="InterPro" id="IPR005019">
    <property type="entry name" value="Adenine_glyco"/>
</dbReference>
<dbReference type="EMBL" id="CP136864">
    <property type="protein sequence ID" value="WOJ91926.1"/>
    <property type="molecule type" value="Genomic_DNA"/>
</dbReference>
<dbReference type="EC" id="3.2.2.20" evidence="1"/>
<dbReference type="PANTHER" id="PTHR30037">
    <property type="entry name" value="DNA-3-METHYLADENINE GLYCOSYLASE 1"/>
    <property type="match status" value="1"/>
</dbReference>
<dbReference type="InterPro" id="IPR011257">
    <property type="entry name" value="DNA_glycosylase"/>
</dbReference>
<gene>
    <name evidence="1" type="ORF">R0135_08995</name>
</gene>
<dbReference type="Pfam" id="PF03352">
    <property type="entry name" value="Adenine_glyco"/>
    <property type="match status" value="1"/>
</dbReference>
<dbReference type="RefSeq" id="WP_407346490.1">
    <property type="nucleotide sequence ID" value="NZ_CP136864.1"/>
</dbReference>
<accession>A0ABZ0HYQ5</accession>
<dbReference type="Gene3D" id="1.10.340.30">
    <property type="entry name" value="Hypothetical protein, domain 2"/>
    <property type="match status" value="1"/>
</dbReference>
<reference evidence="1 2" key="1">
    <citation type="submission" date="2023-10" db="EMBL/GenBank/DDBJ databases">
        <title>Two novel species belonging to the OM43/NOR5 clade.</title>
        <authorList>
            <person name="Park M."/>
        </authorList>
    </citation>
    <scope>NUCLEOTIDE SEQUENCE [LARGE SCALE GENOMIC DNA]</scope>
    <source>
        <strain evidence="1 2">IMCC43200</strain>
    </source>
</reference>
<name>A0ABZ0HYQ5_9GAMM</name>
<sequence length="237" mass="26735">MAQTLNPLSYEVIYGLACERKGGPAAVESLLPKNASKAKLRKLGSDRYLAEFTRKVFQSGFVWRVVNQKWDNFEDVFWGFDVERLLMMPDDMLERKAKDPSIIRNFTKVKTVRENATMIAETERCNGMSFGQFVANWPEDDVIGLWLYLKKQGSRLGGNTGPYALRALGVDSFLLTQDVEGFLRNRGVIDGGTTSKKSLQATQEFFNELRAQSGRSLSQLSRIVSFSYGQNHVGIAR</sequence>
<dbReference type="Proteomes" id="UP001626537">
    <property type="component" value="Chromosome"/>
</dbReference>
<proteinExistence type="predicted"/>
<keyword evidence="1" id="KW-0326">Glycosidase</keyword>